<proteinExistence type="predicted"/>
<reference evidence="2 3" key="1">
    <citation type="submission" date="2023-02" db="EMBL/GenBank/DDBJ databases">
        <title>LHISI_Scaffold_Assembly.</title>
        <authorList>
            <person name="Stuart O.P."/>
            <person name="Cleave R."/>
            <person name="Magrath M.J.L."/>
            <person name="Mikheyev A.S."/>
        </authorList>
    </citation>
    <scope>NUCLEOTIDE SEQUENCE [LARGE SCALE GENOMIC DNA]</scope>
    <source>
        <strain evidence="2">Daus_M_001</strain>
        <tissue evidence="2">Leg muscle</tissue>
    </source>
</reference>
<keyword evidence="3" id="KW-1185">Reference proteome</keyword>
<comment type="caution">
    <text evidence="2">The sequence shown here is derived from an EMBL/GenBank/DDBJ whole genome shotgun (WGS) entry which is preliminary data.</text>
</comment>
<dbReference type="Proteomes" id="UP001159363">
    <property type="component" value="Chromosome 9"/>
</dbReference>
<sequence length="685" mass="74780">MKPSMRLEERRAAVLLPGMGRPYARIAPNLANTTHQFTSVSRQASRRPGSGSHFRVGNKRWPLAVVGGGATVSRAINISLTCRLRRRSAGSPPARRDTLHLARDNLQPIPPFLSQPHLQKSAEAIVAQWLELSKWGSSGLVDINKSSGAAVAQWLERFKVGQQCLREYNYIKWGRSSPVARERNSGAAETQWVENPILGPAGARHPRVWGMQGESGSTPRKPDGTSGIVQHDSHMRGFGSEPTGYRAQIAVAAVRQGPRSFHIRPAAREYHMCGCACVRPLPSDQLEAASGIKHKVGTVRLRYKEKWREVVSEHDLRSTGVPADTAALQQRLGVAMTSNQLVLWCCNCQTTRLAPRQTGVTSGFSCVGNVAGVDVGNQVDFFPQQGVPIAETKRTGSQVVSPFNCFIVRLAVCVCHCLQRALLLAPDIVALLSSLVSLPPTKANRVQSPAGSPDFRKWESCRTMSLVGGFSRGPPICPAPSFRRGSILTSITLVGSQDLAVNSRPNIFTHSKYLTHRVDDACDARAWVVLSVSPFWTKYVLVGGMLNERVKRFGWLLKPRVTRDEYGPAPECKGGGNGRSVRKLTDQRKSFFQNRGRGGRVVSTLTSHQDESTKANRVESPAGSPHFRTWESCRTMPLVAGFSRGSPVSPALSIRCCSILTSITLIGSQDLAVYSLPNLSTPLLP</sequence>
<evidence type="ECO:0000313" key="2">
    <source>
        <dbReference type="EMBL" id="KAJ8873932.1"/>
    </source>
</evidence>
<accession>A0ABQ9GPG9</accession>
<protein>
    <submittedName>
        <fullName evidence="2">Uncharacterized protein</fullName>
    </submittedName>
</protein>
<feature type="non-terminal residue" evidence="2">
    <location>
        <position position="685"/>
    </location>
</feature>
<organism evidence="2 3">
    <name type="scientific">Dryococelus australis</name>
    <dbReference type="NCBI Taxonomy" id="614101"/>
    <lineage>
        <taxon>Eukaryota</taxon>
        <taxon>Metazoa</taxon>
        <taxon>Ecdysozoa</taxon>
        <taxon>Arthropoda</taxon>
        <taxon>Hexapoda</taxon>
        <taxon>Insecta</taxon>
        <taxon>Pterygota</taxon>
        <taxon>Neoptera</taxon>
        <taxon>Polyneoptera</taxon>
        <taxon>Phasmatodea</taxon>
        <taxon>Verophasmatodea</taxon>
        <taxon>Anareolatae</taxon>
        <taxon>Phasmatidae</taxon>
        <taxon>Eurycanthinae</taxon>
        <taxon>Dryococelus</taxon>
    </lineage>
</organism>
<evidence type="ECO:0000256" key="1">
    <source>
        <dbReference type="SAM" id="MobiDB-lite"/>
    </source>
</evidence>
<feature type="compositionally biased region" description="Basic and acidic residues" evidence="1">
    <location>
        <begin position="608"/>
        <end position="617"/>
    </location>
</feature>
<name>A0ABQ9GPG9_9NEOP</name>
<feature type="region of interest" description="Disordered" evidence="1">
    <location>
        <begin position="605"/>
        <end position="624"/>
    </location>
</feature>
<evidence type="ECO:0000313" key="3">
    <source>
        <dbReference type="Proteomes" id="UP001159363"/>
    </source>
</evidence>
<gene>
    <name evidence="2" type="ORF">PR048_024769</name>
</gene>
<dbReference type="EMBL" id="JARBHB010000010">
    <property type="protein sequence ID" value="KAJ8873932.1"/>
    <property type="molecule type" value="Genomic_DNA"/>
</dbReference>